<dbReference type="Proteomes" id="UP000261380">
    <property type="component" value="Unplaced"/>
</dbReference>
<evidence type="ECO:0000259" key="2">
    <source>
        <dbReference type="PROSITE" id="PS50050"/>
    </source>
</evidence>
<keyword evidence="1" id="KW-1015">Disulfide bond</keyword>
<comment type="caution">
    <text evidence="1">Lacks conserved residue(s) required for the propagation of feature annotation.</text>
</comment>
<dbReference type="InterPro" id="IPR001368">
    <property type="entry name" value="TNFR/NGFR_Cys_rich_reg"/>
</dbReference>
<dbReference type="GO" id="GO:0002768">
    <property type="term" value="P:immune response-regulating cell surface receptor signaling pathway"/>
    <property type="evidence" value="ECO:0007669"/>
    <property type="project" value="TreeGrafter"/>
</dbReference>
<dbReference type="SUPFAM" id="SSF57586">
    <property type="entry name" value="TNF receptor-like"/>
    <property type="match status" value="2"/>
</dbReference>
<feature type="domain" description="TNFR-Cys" evidence="2">
    <location>
        <begin position="84"/>
        <end position="123"/>
    </location>
</feature>
<dbReference type="SMART" id="SM00208">
    <property type="entry name" value="TNFR"/>
    <property type="match status" value="2"/>
</dbReference>
<dbReference type="InterPro" id="IPR052135">
    <property type="entry name" value="TNFRSF5"/>
</dbReference>
<dbReference type="Ensembl" id="ENSXCOT00000020848.1">
    <property type="protein sequence ID" value="ENSXCOP00000020598.1"/>
    <property type="gene ID" value="ENSXCOG00000015433.1"/>
</dbReference>
<sequence>MSAAQGFCDPTTQYEVNDQCCKKCRPGTKMTINNCSNPICEPCGPDEYQETYTTEIKCEPQPYCDPNKNLYTGVHDSTKKAVCLCKQGFHCSSEYCETCSPHKQCGPGEGVESKGDQTHDTVCQPCVEGTFSNETSMSDRYQTTDVAGTNRSDTVCGEFCVTERFLNLTLHLSVSSVVRNFMELLRMKLSH</sequence>
<name>A0A3B5M8G8_9TELE</name>
<proteinExistence type="predicted"/>
<dbReference type="Gene3D" id="2.10.50.10">
    <property type="entry name" value="Tumor Necrosis Factor Receptor, subunit A, domain 2"/>
    <property type="match status" value="2"/>
</dbReference>
<dbReference type="GO" id="GO:0009897">
    <property type="term" value="C:external side of plasma membrane"/>
    <property type="evidence" value="ECO:0007669"/>
    <property type="project" value="TreeGrafter"/>
</dbReference>
<evidence type="ECO:0000256" key="1">
    <source>
        <dbReference type="PROSITE-ProRule" id="PRU00206"/>
    </source>
</evidence>
<dbReference type="GeneTree" id="ENSGT00940000166581"/>
<keyword evidence="4" id="KW-1185">Reference proteome</keyword>
<feature type="disulfide bond" evidence="1">
    <location>
        <begin position="105"/>
        <end position="123"/>
    </location>
</feature>
<dbReference type="GO" id="GO:0035631">
    <property type="term" value="C:CD40 receptor complex"/>
    <property type="evidence" value="ECO:0007669"/>
    <property type="project" value="TreeGrafter"/>
</dbReference>
<dbReference type="PANTHER" id="PTHR46875">
    <property type="entry name" value="TUMOR NECROSIS FACTOR RECEPTOR SUPERFAMILY MEMBER 5"/>
    <property type="match status" value="1"/>
</dbReference>
<dbReference type="PROSITE" id="PS50050">
    <property type="entry name" value="TNFR_NGFR_2"/>
    <property type="match status" value="1"/>
</dbReference>
<evidence type="ECO:0000313" key="4">
    <source>
        <dbReference type="Proteomes" id="UP000261380"/>
    </source>
</evidence>
<reference evidence="3" key="1">
    <citation type="submission" date="2025-08" db="UniProtKB">
        <authorList>
            <consortium name="Ensembl"/>
        </authorList>
    </citation>
    <scope>IDENTIFICATION</scope>
</reference>
<dbReference type="PANTHER" id="PTHR46875:SF3">
    <property type="entry name" value="CD40 MOLECULE, TNF RECEPTOR SUPERFAMILY MEMBER 5"/>
    <property type="match status" value="1"/>
</dbReference>
<organism evidence="3 4">
    <name type="scientific">Xiphophorus couchianus</name>
    <name type="common">Monterrey platyfish</name>
    <dbReference type="NCBI Taxonomy" id="32473"/>
    <lineage>
        <taxon>Eukaryota</taxon>
        <taxon>Metazoa</taxon>
        <taxon>Chordata</taxon>
        <taxon>Craniata</taxon>
        <taxon>Vertebrata</taxon>
        <taxon>Euteleostomi</taxon>
        <taxon>Actinopterygii</taxon>
        <taxon>Neopterygii</taxon>
        <taxon>Teleostei</taxon>
        <taxon>Neoteleostei</taxon>
        <taxon>Acanthomorphata</taxon>
        <taxon>Ovalentaria</taxon>
        <taxon>Atherinomorphae</taxon>
        <taxon>Cyprinodontiformes</taxon>
        <taxon>Poeciliidae</taxon>
        <taxon>Poeciliinae</taxon>
        <taxon>Xiphophorus</taxon>
    </lineage>
</organism>
<dbReference type="AlphaFoldDB" id="A0A3B5M8G8"/>
<evidence type="ECO:0000313" key="3">
    <source>
        <dbReference type="Ensembl" id="ENSXCOP00000020598.1"/>
    </source>
</evidence>
<reference evidence="3" key="2">
    <citation type="submission" date="2025-09" db="UniProtKB">
        <authorList>
            <consortium name="Ensembl"/>
        </authorList>
    </citation>
    <scope>IDENTIFICATION</scope>
</reference>
<protein>
    <recommendedName>
        <fullName evidence="2">TNFR-Cys domain-containing protein</fullName>
    </recommendedName>
</protein>
<accession>A0A3B5M8G8</accession>
<feature type="repeat" description="TNFR-Cys" evidence="1">
    <location>
        <begin position="84"/>
        <end position="123"/>
    </location>
</feature>
<dbReference type="STRING" id="32473.ENSXCOP00000020598"/>